<name>A0A8H6FDK8_9LECA</name>
<keyword evidence="3" id="KW-1185">Reference proteome</keyword>
<gene>
    <name evidence="2" type="ORF">HO133_011012</name>
</gene>
<dbReference type="EMBL" id="JACCJB010000009">
    <property type="protein sequence ID" value="KAF6224435.1"/>
    <property type="molecule type" value="Genomic_DNA"/>
</dbReference>
<keyword evidence="1" id="KW-0732">Signal</keyword>
<evidence type="ECO:0000313" key="3">
    <source>
        <dbReference type="Proteomes" id="UP000593566"/>
    </source>
</evidence>
<evidence type="ECO:0000256" key="1">
    <source>
        <dbReference type="SAM" id="SignalP"/>
    </source>
</evidence>
<sequence length="354" mass="39114">MAPLTMNYFTIAIIAQLGLVASYTNLWAPSPLGNTGQCVVEPQPGYHFTALQICTTGITNYTTQVHDHIFQGGDPGDTFYMNGSLYSAFLTAGSDPAFAVPQPWDYGFWINTMQYGVYPGVQLESEGASPSQFYPGPPLGSDSNTPTPFDINTCTQFWGNTGSPWVPFDATTEDQSAAFTWWNDTYQNNYGPGNGYLVLDYVSQEQTLNERNTANKWFDCKRATQPPCTDIAGVVNYLYDCVAKSPTKLPAPGGKQYNSGLNNHRWGDHCGSMNDGAINILLEVVKLYYNGSDKRALTTQPIYCTDDGGPYICVFYRGVATGNGSTTYDLLNQLNAPSIPYRHLWEHRCRISKE</sequence>
<dbReference type="RefSeq" id="XP_037153495.1">
    <property type="nucleotide sequence ID" value="XM_037301861.1"/>
</dbReference>
<feature type="chain" id="PRO_5034873214" evidence="1">
    <location>
        <begin position="23"/>
        <end position="354"/>
    </location>
</feature>
<organism evidence="2 3">
    <name type="scientific">Letharia lupina</name>
    <dbReference type="NCBI Taxonomy" id="560253"/>
    <lineage>
        <taxon>Eukaryota</taxon>
        <taxon>Fungi</taxon>
        <taxon>Dikarya</taxon>
        <taxon>Ascomycota</taxon>
        <taxon>Pezizomycotina</taxon>
        <taxon>Lecanoromycetes</taxon>
        <taxon>OSLEUM clade</taxon>
        <taxon>Lecanoromycetidae</taxon>
        <taxon>Lecanorales</taxon>
        <taxon>Lecanorineae</taxon>
        <taxon>Parmeliaceae</taxon>
        <taxon>Letharia</taxon>
    </lineage>
</organism>
<reference evidence="2 3" key="1">
    <citation type="journal article" date="2020" name="Genomics">
        <title>Complete, high-quality genomes from long-read metagenomic sequencing of two wolf lichen thalli reveals enigmatic genome architecture.</title>
        <authorList>
            <person name="McKenzie S.K."/>
            <person name="Walston R.F."/>
            <person name="Allen J.L."/>
        </authorList>
    </citation>
    <scope>NUCLEOTIDE SEQUENCE [LARGE SCALE GENOMIC DNA]</scope>
    <source>
        <strain evidence="2">WasteWater1</strain>
    </source>
</reference>
<dbReference type="GeneID" id="59339402"/>
<feature type="signal peptide" evidence="1">
    <location>
        <begin position="1"/>
        <end position="22"/>
    </location>
</feature>
<accession>A0A8H6FDK8</accession>
<dbReference type="Proteomes" id="UP000593566">
    <property type="component" value="Unassembled WGS sequence"/>
</dbReference>
<proteinExistence type="predicted"/>
<dbReference type="AlphaFoldDB" id="A0A8H6FDK8"/>
<comment type="caution">
    <text evidence="2">The sequence shown here is derived from an EMBL/GenBank/DDBJ whole genome shotgun (WGS) entry which is preliminary data.</text>
</comment>
<protein>
    <submittedName>
        <fullName evidence="2">Uncharacterized protein</fullName>
    </submittedName>
</protein>
<evidence type="ECO:0000313" key="2">
    <source>
        <dbReference type="EMBL" id="KAF6224435.1"/>
    </source>
</evidence>